<dbReference type="InterPro" id="IPR013105">
    <property type="entry name" value="TPR_2"/>
</dbReference>
<dbReference type="InterPro" id="IPR019734">
    <property type="entry name" value="TPR_rpt"/>
</dbReference>
<feature type="compositionally biased region" description="Polar residues" evidence="4">
    <location>
        <begin position="560"/>
        <end position="569"/>
    </location>
</feature>
<feature type="region of interest" description="Disordered" evidence="4">
    <location>
        <begin position="462"/>
        <end position="569"/>
    </location>
</feature>
<dbReference type="CDD" id="cd00198">
    <property type="entry name" value="vWFA"/>
    <property type="match status" value="1"/>
</dbReference>
<dbReference type="EMBL" id="FMXN01000011">
    <property type="protein sequence ID" value="SDB46531.1"/>
    <property type="molecule type" value="Genomic_DNA"/>
</dbReference>
<sequence length="604" mass="67411">MAEFHFIRPWWLLTILPILLLTWWLWRARQRQHSWETVLPRHLRPVLLTTEQRPSTHGLTSIFLGLALTVSAIALAGPAWERLPQPVFQARTGSVIVMDLSMSMYSTDLSPNRLGQMRFKAADLATQYLDGDIGLIAYAGDAFVISPLTPDGQNLTNLIRALSPDIMPTPGSYPLRALEMAAKLLADTGYPQGDIYWFTDGIDGRDQLDISQFINNTRHRLNILAVGTPAGAPIQLPDGRLLRDQAGQIVIPALQPDGLSRLAKHSGGHYSLIRPDQQDLQYLAAARQLVEEGTETHLQGGDQWLDRGPWLIPIALLLLLPLARRGVLFSLAPLIAVGFLLQPLAVHAQEAEQPQPLRWYQKLWQTPYQQTDQALAEGAYDHAAAIAQDAWQRGTANYRAGRYEQAFVDFSQVDNAEGFYNQGNSLMQLERYADAVLAYQAALNRRPHWLEAEENLALAKELAEQQQQEQEQQQQSGEQQAPSDSANPNQSGEGESGDDTAEQQPGDDTENSDSSSAPEDEEPAEANEQEAADAEQDVHQTAEQPMETALDEAGDPASEELQQQMQQWLNRIDDDPAILLRNKMRYEAQQRRRSALPPGVEKSW</sequence>
<dbReference type="Gene3D" id="3.40.50.410">
    <property type="entry name" value="von Willebrand factor, type A domain"/>
    <property type="match status" value="1"/>
</dbReference>
<dbReference type="InterPro" id="IPR002035">
    <property type="entry name" value="VWF_A"/>
</dbReference>
<dbReference type="PANTHER" id="PTHR22550">
    <property type="entry name" value="SPORE GERMINATION PROTEIN"/>
    <property type="match status" value="1"/>
</dbReference>
<keyword evidence="5" id="KW-1133">Transmembrane helix</keyword>
<dbReference type="PANTHER" id="PTHR22550:SF14">
    <property type="entry name" value="VWFA DOMAIN-CONTAINING PROTEIN"/>
    <property type="match status" value="1"/>
</dbReference>
<feature type="transmembrane region" description="Helical" evidence="5">
    <location>
        <begin position="62"/>
        <end position="80"/>
    </location>
</feature>
<dbReference type="PROSITE" id="PS50005">
    <property type="entry name" value="TPR"/>
    <property type="match status" value="1"/>
</dbReference>
<gene>
    <name evidence="7" type="ORF">SAMN02927930_01800</name>
</gene>
<evidence type="ECO:0000256" key="2">
    <source>
        <dbReference type="ARBA" id="ARBA00022803"/>
    </source>
</evidence>
<reference evidence="8" key="1">
    <citation type="submission" date="2016-10" db="EMBL/GenBank/DDBJ databases">
        <authorList>
            <person name="Varghese N."/>
            <person name="Submissions S."/>
        </authorList>
    </citation>
    <scope>NUCLEOTIDE SEQUENCE [LARGE SCALE GENOMIC DNA]</scope>
    <source>
        <strain evidence="8">CGMCC 1.10824</strain>
    </source>
</reference>
<feature type="compositionally biased region" description="Polar residues" evidence="4">
    <location>
        <begin position="482"/>
        <end position="493"/>
    </location>
</feature>
<dbReference type="STRING" id="1159017.SAMN02927930_01800"/>
<protein>
    <submittedName>
        <fullName evidence="7">Ca-activated chloride channel family protein</fullName>
    </submittedName>
</protein>
<name>A0A1G6DN36_9GAMM</name>
<dbReference type="OrthoDB" id="9807628at2"/>
<feature type="compositionally biased region" description="Acidic residues" evidence="4">
    <location>
        <begin position="549"/>
        <end position="558"/>
    </location>
</feature>
<dbReference type="InterPro" id="IPR050768">
    <property type="entry name" value="UPF0353/GerABKA_families"/>
</dbReference>
<dbReference type="InterPro" id="IPR011990">
    <property type="entry name" value="TPR-like_helical_dom_sf"/>
</dbReference>
<organism evidence="7 8">
    <name type="scientific">Pseudidiomarina indica</name>
    <dbReference type="NCBI Taxonomy" id="1159017"/>
    <lineage>
        <taxon>Bacteria</taxon>
        <taxon>Pseudomonadati</taxon>
        <taxon>Pseudomonadota</taxon>
        <taxon>Gammaproteobacteria</taxon>
        <taxon>Alteromonadales</taxon>
        <taxon>Idiomarinaceae</taxon>
        <taxon>Pseudidiomarina</taxon>
    </lineage>
</organism>
<accession>A0A1G6DN36</accession>
<keyword evidence="8" id="KW-1185">Reference proteome</keyword>
<evidence type="ECO:0000313" key="7">
    <source>
        <dbReference type="EMBL" id="SDB46531.1"/>
    </source>
</evidence>
<feature type="domain" description="VWFA" evidence="6">
    <location>
        <begin position="91"/>
        <end position="263"/>
    </location>
</feature>
<dbReference type="SMART" id="SM00028">
    <property type="entry name" value="TPR"/>
    <property type="match status" value="1"/>
</dbReference>
<dbReference type="Proteomes" id="UP000199626">
    <property type="component" value="Unassembled WGS sequence"/>
</dbReference>
<feature type="compositionally biased region" description="Acidic residues" evidence="4">
    <location>
        <begin position="518"/>
        <end position="535"/>
    </location>
</feature>
<dbReference type="SUPFAM" id="SSF48452">
    <property type="entry name" value="TPR-like"/>
    <property type="match status" value="1"/>
</dbReference>
<dbReference type="SUPFAM" id="SSF53300">
    <property type="entry name" value="vWA-like"/>
    <property type="match status" value="1"/>
</dbReference>
<dbReference type="AlphaFoldDB" id="A0A1G6DN36"/>
<feature type="compositionally biased region" description="Low complexity" evidence="4">
    <location>
        <begin position="462"/>
        <end position="481"/>
    </location>
</feature>
<dbReference type="Gene3D" id="1.25.40.10">
    <property type="entry name" value="Tetratricopeptide repeat domain"/>
    <property type="match status" value="1"/>
</dbReference>
<dbReference type="Pfam" id="PF07719">
    <property type="entry name" value="TPR_2"/>
    <property type="match status" value="1"/>
</dbReference>
<feature type="repeat" description="TPR" evidence="3">
    <location>
        <begin position="416"/>
        <end position="449"/>
    </location>
</feature>
<evidence type="ECO:0000259" key="6">
    <source>
        <dbReference type="SMART" id="SM00327"/>
    </source>
</evidence>
<evidence type="ECO:0000313" key="8">
    <source>
        <dbReference type="Proteomes" id="UP000199626"/>
    </source>
</evidence>
<feature type="transmembrane region" description="Helical" evidence="5">
    <location>
        <begin position="6"/>
        <end position="26"/>
    </location>
</feature>
<keyword evidence="5" id="KW-0812">Transmembrane</keyword>
<evidence type="ECO:0000256" key="1">
    <source>
        <dbReference type="ARBA" id="ARBA00022737"/>
    </source>
</evidence>
<proteinExistence type="predicted"/>
<dbReference type="InterPro" id="IPR036465">
    <property type="entry name" value="vWFA_dom_sf"/>
</dbReference>
<feature type="compositionally biased region" description="Acidic residues" evidence="4">
    <location>
        <begin position="495"/>
        <end position="511"/>
    </location>
</feature>
<keyword evidence="2 3" id="KW-0802">TPR repeat</keyword>
<dbReference type="Pfam" id="PF13519">
    <property type="entry name" value="VWA_2"/>
    <property type="match status" value="1"/>
</dbReference>
<keyword evidence="5" id="KW-0472">Membrane</keyword>
<evidence type="ECO:0000256" key="4">
    <source>
        <dbReference type="SAM" id="MobiDB-lite"/>
    </source>
</evidence>
<dbReference type="RefSeq" id="WP_092593727.1">
    <property type="nucleotide sequence ID" value="NZ_FMXN01000011.1"/>
</dbReference>
<evidence type="ECO:0000256" key="5">
    <source>
        <dbReference type="SAM" id="Phobius"/>
    </source>
</evidence>
<evidence type="ECO:0000256" key="3">
    <source>
        <dbReference type="PROSITE-ProRule" id="PRU00339"/>
    </source>
</evidence>
<keyword evidence="1" id="KW-0677">Repeat</keyword>
<dbReference type="SMART" id="SM00327">
    <property type="entry name" value="VWA"/>
    <property type="match status" value="1"/>
</dbReference>